<organism evidence="1 2">
    <name type="scientific">Thelephora ganbajun</name>
    <name type="common">Ganba fungus</name>
    <dbReference type="NCBI Taxonomy" id="370292"/>
    <lineage>
        <taxon>Eukaryota</taxon>
        <taxon>Fungi</taxon>
        <taxon>Dikarya</taxon>
        <taxon>Basidiomycota</taxon>
        <taxon>Agaricomycotina</taxon>
        <taxon>Agaricomycetes</taxon>
        <taxon>Thelephorales</taxon>
        <taxon>Thelephoraceae</taxon>
        <taxon>Thelephora</taxon>
    </lineage>
</organism>
<evidence type="ECO:0000313" key="2">
    <source>
        <dbReference type="Proteomes" id="UP000886501"/>
    </source>
</evidence>
<reference evidence="1" key="1">
    <citation type="submission" date="2019-10" db="EMBL/GenBank/DDBJ databases">
        <authorList>
            <consortium name="DOE Joint Genome Institute"/>
            <person name="Kuo A."/>
            <person name="Miyauchi S."/>
            <person name="Kiss E."/>
            <person name="Drula E."/>
            <person name="Kohler A."/>
            <person name="Sanchez-Garcia M."/>
            <person name="Andreopoulos B."/>
            <person name="Barry K.W."/>
            <person name="Bonito G."/>
            <person name="Buee M."/>
            <person name="Carver A."/>
            <person name="Chen C."/>
            <person name="Cichocki N."/>
            <person name="Clum A."/>
            <person name="Culley D."/>
            <person name="Crous P.W."/>
            <person name="Fauchery L."/>
            <person name="Girlanda M."/>
            <person name="Hayes R."/>
            <person name="Keri Z."/>
            <person name="Labutti K."/>
            <person name="Lipzen A."/>
            <person name="Lombard V."/>
            <person name="Magnuson J."/>
            <person name="Maillard F."/>
            <person name="Morin E."/>
            <person name="Murat C."/>
            <person name="Nolan M."/>
            <person name="Ohm R."/>
            <person name="Pangilinan J."/>
            <person name="Pereira M."/>
            <person name="Perotto S."/>
            <person name="Peter M."/>
            <person name="Riley R."/>
            <person name="Sitrit Y."/>
            <person name="Stielow B."/>
            <person name="Szollosi G."/>
            <person name="Zifcakova L."/>
            <person name="Stursova M."/>
            <person name="Spatafora J.W."/>
            <person name="Tedersoo L."/>
            <person name="Vaario L.-M."/>
            <person name="Yamada A."/>
            <person name="Yan M."/>
            <person name="Wang P."/>
            <person name="Xu J."/>
            <person name="Bruns T."/>
            <person name="Baldrian P."/>
            <person name="Vilgalys R."/>
            <person name="Henrissat B."/>
            <person name="Grigoriev I.V."/>
            <person name="Hibbett D."/>
            <person name="Nagy L.G."/>
            <person name="Martin F.M."/>
        </authorList>
    </citation>
    <scope>NUCLEOTIDE SEQUENCE</scope>
    <source>
        <strain evidence="1">P2</strain>
    </source>
</reference>
<dbReference type="Proteomes" id="UP000886501">
    <property type="component" value="Unassembled WGS sequence"/>
</dbReference>
<accession>A0ACB6ZLA2</accession>
<sequence>MDTVCTFAGPSYKRGPPKGYINAIEQRMQHFEALLGAIMQTNNPRALGLVSDLRQDELARSILNRVDAGRFGPAGRGFHTHGEKSPKENTRSARRQSRVTREFVSNEDSSIVLPPPTVEWQDRLCKHLDLHRSRSSPGSGSETAYSRAGSVSSPGSHSISTEGSDHANQRRRLNSDFIGFSTETQTWDGMYTMDASSSDDPAHEDGFKAFGQLSLDGESQEVRFHGKTSGLHLLGRSDRTDHRNEGGVWHLPRARKWPSAKEDVAYLLQEEHDVAMPLMHVQEHLVDLYFTYMHPSLPMIHKAQFLADWKAIRNGHDSKDSSKDTSKAKQNVSKLLLLSMFTIAARYLDNIDTVATNEKEDGTTYLADAQKILNKVYRYSRTSTIQSLLLLGIREFGIGSMEQGWLYMAMAKAMALDLGLNRSTEDWKVGGKNILSPAEMESRKRIWWSCCITDKYYAIYMGRNPIIREGDFDTPLPDINQEEETEIWPPPAHQGIDHVPGPALVLSCFRAWASLSIIIGSVADHIYPVKSTSRIPRRTWLARLEAQLDQWYYELPETLRYEPASKRIIPPPHVLRLHTTYWSTVLLLHRAFIPNWRNSAKCSDPFALKAFDLCQTAASRISTAVTSYREKYGLMRASPFLTPALLSAGIMHVVTLSLTPTNVQASLGLQQCLLALKDLEKPWPASSRSYDLLHGVKLQFDNLQGFTSSGNQGRNKRPASDAFEKDQLSEVLPREAIGPPAHDNKVTAGFGDHVGVQDLSNQLMAHILGLDVNPGVVDSANSYFPGYRWWPKSPQFSDQGGGIQPPPEGFLGDSWPLDTSYLGMDPSFASYEPQPINVGGFPYVVPSPQEGLVQNNLFYNLQDLM</sequence>
<name>A0ACB6ZLA2_THEGA</name>
<protein>
    <submittedName>
        <fullName evidence="1">Uncharacterized protein</fullName>
    </submittedName>
</protein>
<comment type="caution">
    <text evidence="1">The sequence shown here is derived from an EMBL/GenBank/DDBJ whole genome shotgun (WGS) entry which is preliminary data.</text>
</comment>
<evidence type="ECO:0000313" key="1">
    <source>
        <dbReference type="EMBL" id="KAF9650545.1"/>
    </source>
</evidence>
<dbReference type="EMBL" id="MU117984">
    <property type="protein sequence ID" value="KAF9650545.1"/>
    <property type="molecule type" value="Genomic_DNA"/>
</dbReference>
<gene>
    <name evidence="1" type="ORF">BDM02DRAFT_3112099</name>
</gene>
<proteinExistence type="predicted"/>
<keyword evidence="2" id="KW-1185">Reference proteome</keyword>
<reference evidence="1" key="2">
    <citation type="journal article" date="2020" name="Nat. Commun.">
        <title>Large-scale genome sequencing of mycorrhizal fungi provides insights into the early evolution of symbiotic traits.</title>
        <authorList>
            <person name="Miyauchi S."/>
            <person name="Kiss E."/>
            <person name="Kuo A."/>
            <person name="Drula E."/>
            <person name="Kohler A."/>
            <person name="Sanchez-Garcia M."/>
            <person name="Morin E."/>
            <person name="Andreopoulos B."/>
            <person name="Barry K.W."/>
            <person name="Bonito G."/>
            <person name="Buee M."/>
            <person name="Carver A."/>
            <person name="Chen C."/>
            <person name="Cichocki N."/>
            <person name="Clum A."/>
            <person name="Culley D."/>
            <person name="Crous P.W."/>
            <person name="Fauchery L."/>
            <person name="Girlanda M."/>
            <person name="Hayes R.D."/>
            <person name="Keri Z."/>
            <person name="LaButti K."/>
            <person name="Lipzen A."/>
            <person name="Lombard V."/>
            <person name="Magnuson J."/>
            <person name="Maillard F."/>
            <person name="Murat C."/>
            <person name="Nolan M."/>
            <person name="Ohm R.A."/>
            <person name="Pangilinan J."/>
            <person name="Pereira M.F."/>
            <person name="Perotto S."/>
            <person name="Peter M."/>
            <person name="Pfister S."/>
            <person name="Riley R."/>
            <person name="Sitrit Y."/>
            <person name="Stielow J.B."/>
            <person name="Szollosi G."/>
            <person name="Zifcakova L."/>
            <person name="Stursova M."/>
            <person name="Spatafora J.W."/>
            <person name="Tedersoo L."/>
            <person name="Vaario L.M."/>
            <person name="Yamada A."/>
            <person name="Yan M."/>
            <person name="Wang P."/>
            <person name="Xu J."/>
            <person name="Bruns T."/>
            <person name="Baldrian P."/>
            <person name="Vilgalys R."/>
            <person name="Dunand C."/>
            <person name="Henrissat B."/>
            <person name="Grigoriev I.V."/>
            <person name="Hibbett D."/>
            <person name="Nagy L.G."/>
            <person name="Martin F.M."/>
        </authorList>
    </citation>
    <scope>NUCLEOTIDE SEQUENCE</scope>
    <source>
        <strain evidence="1">P2</strain>
    </source>
</reference>